<proteinExistence type="predicted"/>
<dbReference type="Proteomes" id="UP000230093">
    <property type="component" value="Unassembled WGS sequence"/>
</dbReference>
<protein>
    <submittedName>
        <fullName evidence="1">Uncharacterized protein</fullName>
    </submittedName>
</protein>
<evidence type="ECO:0000313" key="1">
    <source>
        <dbReference type="EMBL" id="PIS09111.1"/>
    </source>
</evidence>
<sequence>MLTESEKERQVLFEINKERLEQLAFRAESKGLYPDEYLVICIDVDDPTWSFVVDALMPNEDWQAIRDQGLKPVSRGIVYSEIRELLARTVPDVASILQDGNEIPFGKALAAVLGGGGVTIYPIDIISPFENN</sequence>
<evidence type="ECO:0000313" key="2">
    <source>
        <dbReference type="Proteomes" id="UP000230093"/>
    </source>
</evidence>
<gene>
    <name evidence="1" type="ORF">COT75_03125</name>
</gene>
<organism evidence="1 2">
    <name type="scientific">Candidatus Beckwithbacteria bacterium CG10_big_fil_rev_8_21_14_0_10_34_10</name>
    <dbReference type="NCBI Taxonomy" id="1974495"/>
    <lineage>
        <taxon>Bacteria</taxon>
        <taxon>Candidatus Beckwithiibacteriota</taxon>
    </lineage>
</organism>
<comment type="caution">
    <text evidence="1">The sequence shown here is derived from an EMBL/GenBank/DDBJ whole genome shotgun (WGS) entry which is preliminary data.</text>
</comment>
<reference evidence="2" key="1">
    <citation type="submission" date="2017-09" db="EMBL/GenBank/DDBJ databases">
        <title>Depth-based differentiation of microbial function through sediment-hosted aquifers and enrichment of novel symbionts in the deep terrestrial subsurface.</title>
        <authorList>
            <person name="Probst A.J."/>
            <person name="Ladd B."/>
            <person name="Jarett J.K."/>
            <person name="Geller-Mcgrath D.E."/>
            <person name="Sieber C.M.K."/>
            <person name="Emerson J.B."/>
            <person name="Anantharaman K."/>
            <person name="Thomas B.C."/>
            <person name="Malmstrom R."/>
            <person name="Stieglmeier M."/>
            <person name="Klingl A."/>
            <person name="Woyke T."/>
            <person name="Ryan C.M."/>
            <person name="Banfield J.F."/>
        </authorList>
    </citation>
    <scope>NUCLEOTIDE SEQUENCE [LARGE SCALE GENOMIC DNA]</scope>
</reference>
<dbReference type="EMBL" id="PEZT01000018">
    <property type="protein sequence ID" value="PIS09111.1"/>
    <property type="molecule type" value="Genomic_DNA"/>
</dbReference>
<accession>A0A2H0W8X4</accession>
<dbReference type="AlphaFoldDB" id="A0A2H0W8X4"/>
<name>A0A2H0W8X4_9BACT</name>